<keyword evidence="16" id="KW-1185">Reference proteome</keyword>
<feature type="transmembrane region" description="Helical" evidence="14">
    <location>
        <begin position="99"/>
        <end position="123"/>
    </location>
</feature>
<evidence type="ECO:0000313" key="15">
    <source>
        <dbReference type="EMBL" id="KAH9321094.1"/>
    </source>
</evidence>
<evidence type="ECO:0000256" key="13">
    <source>
        <dbReference type="ARBA" id="ARBA00030350"/>
    </source>
</evidence>
<proteinExistence type="inferred from homology"/>
<comment type="similarity">
    <text evidence="3">Belongs to the glycosyltransferase GT106 family.</text>
</comment>
<keyword evidence="5" id="KW-0808">Transferase</keyword>
<dbReference type="GO" id="GO:0005794">
    <property type="term" value="C:Golgi apparatus"/>
    <property type="evidence" value="ECO:0007669"/>
    <property type="project" value="TreeGrafter"/>
</dbReference>
<sequence>MGAVNHSGEGSAMVANGSKGYGQVLNSPRYAGPTTRRALSFKKNSNQDVEIAVARDDGGEHPSETRHLGHRSLYVKTLIKSSADIASSVSESNQSFRQWVFCFCGVLIVILTVMKFQTVGWIVSQSDLHTQSKGLSHNSLVLPKFANSEEKRAQQHIEERDSGQSVLTDSLDATATQTNKVGVLQDTTIWLKSKSDKFEQCIHRFKTYQKPRLETNGYLLINANGGLNQMRTGICDMVAVARIMNVTLVLPSLDHTSYWDDPSDFKDLFDWQHFIETLKDDINMVESLPPSYANVEPLKKAPISWSKASYYKTEVLPLLKHHKVLYFTHSDSRLANNGLPSSIQKLRCRANFQALRYASSIEELGNTLVSRMHKNGNPYVALHLRFEKDMLAFTGCAHNLTSEESKELQQMRYAVDHWKEKDIDGEEKRRQGGCPMTPRETSLLLKALGFPPTTNIYIVAGEAFGNGSIKALYDEFPNIFTHSTLATEEELEPFKDYQNRLAALDYIVAVESDVFVYTYDGNMAKAVQGHRRFEGFRKTLSPD</sequence>
<reference evidence="15 16" key="1">
    <citation type="journal article" date="2021" name="Nat. Plants">
        <title>The Taxus genome provides insights into paclitaxel biosynthesis.</title>
        <authorList>
            <person name="Xiong X."/>
            <person name="Gou J."/>
            <person name="Liao Q."/>
            <person name="Li Y."/>
            <person name="Zhou Q."/>
            <person name="Bi G."/>
            <person name="Li C."/>
            <person name="Du R."/>
            <person name="Wang X."/>
            <person name="Sun T."/>
            <person name="Guo L."/>
            <person name="Liang H."/>
            <person name="Lu P."/>
            <person name="Wu Y."/>
            <person name="Zhang Z."/>
            <person name="Ro D.K."/>
            <person name="Shang Y."/>
            <person name="Huang S."/>
            <person name="Yan J."/>
        </authorList>
    </citation>
    <scope>NUCLEOTIDE SEQUENCE [LARGE SCALE GENOMIC DNA]</scope>
    <source>
        <strain evidence="15">Ta-2019</strain>
    </source>
</reference>
<dbReference type="FunFam" id="3.40.50.11350:FF:000011">
    <property type="entry name" value="O-fucosyltransferase 28"/>
    <property type="match status" value="1"/>
</dbReference>
<comment type="pathway">
    <text evidence="2">Glycan metabolism.</text>
</comment>
<evidence type="ECO:0000256" key="9">
    <source>
        <dbReference type="ARBA" id="ARBA00023136"/>
    </source>
</evidence>
<dbReference type="InterPro" id="IPR019378">
    <property type="entry name" value="GDP-Fuc_O-FucTrfase"/>
</dbReference>
<keyword evidence="10" id="KW-0325">Glycoprotein</keyword>
<evidence type="ECO:0000256" key="2">
    <source>
        <dbReference type="ARBA" id="ARBA00004881"/>
    </source>
</evidence>
<evidence type="ECO:0000256" key="5">
    <source>
        <dbReference type="ARBA" id="ARBA00022679"/>
    </source>
</evidence>
<protein>
    <recommendedName>
        <fullName evidence="13">O-fucosyltransferase family protein</fullName>
    </recommendedName>
</protein>
<keyword evidence="8 14" id="KW-1133">Transmembrane helix</keyword>
<dbReference type="Pfam" id="PF10250">
    <property type="entry name" value="O-FucT"/>
    <property type="match status" value="1"/>
</dbReference>
<dbReference type="GO" id="GO:0016757">
    <property type="term" value="F:glycosyltransferase activity"/>
    <property type="evidence" value="ECO:0007669"/>
    <property type="project" value="UniProtKB-KW"/>
</dbReference>
<evidence type="ECO:0000256" key="6">
    <source>
        <dbReference type="ARBA" id="ARBA00022692"/>
    </source>
</evidence>
<name>A0AA38LDP3_TAXCH</name>
<keyword evidence="6 14" id="KW-0812">Transmembrane</keyword>
<dbReference type="PANTHER" id="PTHR31741:SF8">
    <property type="entry name" value="O-FUCOSYLTRANSFERASE 35"/>
    <property type="match status" value="1"/>
</dbReference>
<evidence type="ECO:0000256" key="10">
    <source>
        <dbReference type="ARBA" id="ARBA00023180"/>
    </source>
</evidence>
<evidence type="ECO:0000256" key="14">
    <source>
        <dbReference type="SAM" id="Phobius"/>
    </source>
</evidence>
<comment type="caution">
    <text evidence="15">The sequence shown here is derived from an EMBL/GenBank/DDBJ whole genome shotgun (WGS) entry which is preliminary data.</text>
</comment>
<comment type="subcellular location">
    <subcellularLocation>
        <location evidence="1">Membrane</location>
        <topology evidence="1">Single-pass type II membrane protein</topology>
    </subcellularLocation>
</comment>
<evidence type="ECO:0000256" key="4">
    <source>
        <dbReference type="ARBA" id="ARBA00022676"/>
    </source>
</evidence>
<evidence type="ECO:0000256" key="12">
    <source>
        <dbReference type="ARBA" id="ARBA00023277"/>
    </source>
</evidence>
<evidence type="ECO:0000256" key="3">
    <source>
        <dbReference type="ARBA" id="ARBA00007737"/>
    </source>
</evidence>
<gene>
    <name evidence="15" type="ORF">KI387_015733</name>
</gene>
<keyword evidence="11" id="KW-0294">Fucose metabolism</keyword>
<evidence type="ECO:0000256" key="7">
    <source>
        <dbReference type="ARBA" id="ARBA00022968"/>
    </source>
</evidence>
<evidence type="ECO:0000256" key="1">
    <source>
        <dbReference type="ARBA" id="ARBA00004606"/>
    </source>
</evidence>
<evidence type="ECO:0000256" key="11">
    <source>
        <dbReference type="ARBA" id="ARBA00023253"/>
    </source>
</evidence>
<dbReference type="PIRSF" id="PIRSF009360">
    <property type="entry name" value="UCP009360"/>
    <property type="match status" value="1"/>
</dbReference>
<dbReference type="InterPro" id="IPR024709">
    <property type="entry name" value="FucosylTrfase_pln"/>
</dbReference>
<keyword evidence="9 14" id="KW-0472">Membrane</keyword>
<dbReference type="Proteomes" id="UP000824469">
    <property type="component" value="Unassembled WGS sequence"/>
</dbReference>
<evidence type="ECO:0000313" key="16">
    <source>
        <dbReference type="Proteomes" id="UP000824469"/>
    </source>
</evidence>
<dbReference type="GO" id="GO:0006004">
    <property type="term" value="P:fucose metabolic process"/>
    <property type="evidence" value="ECO:0007669"/>
    <property type="project" value="UniProtKB-KW"/>
</dbReference>
<dbReference type="GO" id="GO:0009507">
    <property type="term" value="C:chloroplast"/>
    <property type="evidence" value="ECO:0007669"/>
    <property type="project" value="TreeGrafter"/>
</dbReference>
<keyword evidence="7" id="KW-0735">Signal-anchor</keyword>
<dbReference type="Gene3D" id="3.40.50.11350">
    <property type="match status" value="1"/>
</dbReference>
<dbReference type="AlphaFoldDB" id="A0AA38LDP3"/>
<dbReference type="CDD" id="cd11299">
    <property type="entry name" value="O-FucT_plant"/>
    <property type="match status" value="1"/>
</dbReference>
<accession>A0AA38LDP3</accession>
<organism evidence="15 16">
    <name type="scientific">Taxus chinensis</name>
    <name type="common">Chinese yew</name>
    <name type="synonym">Taxus wallichiana var. chinensis</name>
    <dbReference type="NCBI Taxonomy" id="29808"/>
    <lineage>
        <taxon>Eukaryota</taxon>
        <taxon>Viridiplantae</taxon>
        <taxon>Streptophyta</taxon>
        <taxon>Embryophyta</taxon>
        <taxon>Tracheophyta</taxon>
        <taxon>Spermatophyta</taxon>
        <taxon>Pinopsida</taxon>
        <taxon>Pinidae</taxon>
        <taxon>Conifers II</taxon>
        <taxon>Cupressales</taxon>
        <taxon>Taxaceae</taxon>
        <taxon>Taxus</taxon>
    </lineage>
</organism>
<dbReference type="GO" id="GO:0016020">
    <property type="term" value="C:membrane"/>
    <property type="evidence" value="ECO:0007669"/>
    <property type="project" value="UniProtKB-SubCell"/>
</dbReference>
<keyword evidence="4" id="KW-0328">Glycosyltransferase</keyword>
<dbReference type="PANTHER" id="PTHR31741">
    <property type="entry name" value="OS02G0726500 PROTEIN-RELATED"/>
    <property type="match status" value="1"/>
</dbReference>
<keyword evidence="12" id="KW-0119">Carbohydrate metabolism</keyword>
<evidence type="ECO:0000256" key="8">
    <source>
        <dbReference type="ARBA" id="ARBA00022989"/>
    </source>
</evidence>
<feature type="non-terminal residue" evidence="15">
    <location>
        <position position="1"/>
    </location>
</feature>
<dbReference type="EMBL" id="JAHRHJ020000003">
    <property type="protein sequence ID" value="KAH9321094.1"/>
    <property type="molecule type" value="Genomic_DNA"/>
</dbReference>